<keyword evidence="8" id="KW-0325">Glycoprotein</keyword>
<evidence type="ECO:0000256" key="1">
    <source>
        <dbReference type="ARBA" id="ARBA00001931"/>
    </source>
</evidence>
<name>A0A2Z7CPU2_9LAMI</name>
<keyword evidence="11" id="KW-1133">Transmembrane helix</keyword>
<keyword evidence="4 12" id="KW-0732">Signal</keyword>
<dbReference type="Proteomes" id="UP000250235">
    <property type="component" value="Unassembled WGS sequence"/>
</dbReference>
<organism evidence="14 15">
    <name type="scientific">Dorcoceras hygrometricum</name>
    <dbReference type="NCBI Taxonomy" id="472368"/>
    <lineage>
        <taxon>Eukaryota</taxon>
        <taxon>Viridiplantae</taxon>
        <taxon>Streptophyta</taxon>
        <taxon>Embryophyta</taxon>
        <taxon>Tracheophyta</taxon>
        <taxon>Spermatophyta</taxon>
        <taxon>Magnoliopsida</taxon>
        <taxon>eudicotyledons</taxon>
        <taxon>Gunneridae</taxon>
        <taxon>Pentapetalae</taxon>
        <taxon>asterids</taxon>
        <taxon>lamiids</taxon>
        <taxon>Lamiales</taxon>
        <taxon>Gesneriaceae</taxon>
        <taxon>Didymocarpoideae</taxon>
        <taxon>Trichosporeae</taxon>
        <taxon>Loxocarpinae</taxon>
        <taxon>Dorcoceras</taxon>
    </lineage>
</organism>
<keyword evidence="6" id="KW-0560">Oxidoreductase</keyword>
<keyword evidence="5" id="KW-0634">PQQ</keyword>
<dbReference type="PANTHER" id="PTHR19328">
    <property type="entry name" value="HEDGEHOG-INTERACTING PROTEIN"/>
    <property type="match status" value="1"/>
</dbReference>
<evidence type="ECO:0000313" key="15">
    <source>
        <dbReference type="Proteomes" id="UP000250235"/>
    </source>
</evidence>
<keyword evidence="11" id="KW-0812">Transmembrane</keyword>
<evidence type="ECO:0000256" key="3">
    <source>
        <dbReference type="ARBA" id="ARBA00022475"/>
    </source>
</evidence>
<evidence type="ECO:0000256" key="7">
    <source>
        <dbReference type="ARBA" id="ARBA00023136"/>
    </source>
</evidence>
<dbReference type="InterPro" id="IPR012938">
    <property type="entry name" value="Glc/Sorbosone_DH"/>
</dbReference>
<evidence type="ECO:0000256" key="8">
    <source>
        <dbReference type="ARBA" id="ARBA00023180"/>
    </source>
</evidence>
<protein>
    <recommendedName>
        <fullName evidence="13">Glucose/Sorbosone dehydrogenase domain-containing protein</fullName>
    </recommendedName>
</protein>
<dbReference type="GO" id="GO:0016491">
    <property type="term" value="F:oxidoreductase activity"/>
    <property type="evidence" value="ECO:0007669"/>
    <property type="project" value="UniProtKB-KW"/>
</dbReference>
<feature type="transmembrane region" description="Helical" evidence="11">
    <location>
        <begin position="669"/>
        <end position="691"/>
    </location>
</feature>
<accession>A0A2Z7CPU2</accession>
<proteinExistence type="inferred from homology"/>
<reference evidence="14 15" key="1">
    <citation type="journal article" date="2015" name="Proc. Natl. Acad. Sci. U.S.A.">
        <title>The resurrection genome of Boea hygrometrica: A blueprint for survival of dehydration.</title>
        <authorList>
            <person name="Xiao L."/>
            <person name="Yang G."/>
            <person name="Zhang L."/>
            <person name="Yang X."/>
            <person name="Zhao S."/>
            <person name="Ji Z."/>
            <person name="Zhou Q."/>
            <person name="Hu M."/>
            <person name="Wang Y."/>
            <person name="Chen M."/>
            <person name="Xu Y."/>
            <person name="Jin H."/>
            <person name="Xiao X."/>
            <person name="Hu G."/>
            <person name="Bao F."/>
            <person name="Hu Y."/>
            <person name="Wan P."/>
            <person name="Li L."/>
            <person name="Deng X."/>
            <person name="Kuang T."/>
            <person name="Xiang C."/>
            <person name="Zhu J.K."/>
            <person name="Oliver M.J."/>
            <person name="He Y."/>
        </authorList>
    </citation>
    <scope>NUCLEOTIDE SEQUENCE [LARGE SCALE GENOMIC DNA]</scope>
    <source>
        <strain evidence="15">cv. XS01</strain>
    </source>
</reference>
<comment type="similarity">
    <text evidence="10">Belongs to the PQQ oxidoreductase GdhB family.</text>
</comment>
<evidence type="ECO:0000256" key="2">
    <source>
        <dbReference type="ARBA" id="ARBA00004193"/>
    </source>
</evidence>
<dbReference type="PANTHER" id="PTHR19328:SF60">
    <property type="entry name" value="HIPL1 PROTEIN-LIKE"/>
    <property type="match status" value="1"/>
</dbReference>
<dbReference type="EMBL" id="KQ995439">
    <property type="protein sequence ID" value="KZV46644.1"/>
    <property type="molecule type" value="Genomic_DNA"/>
</dbReference>
<evidence type="ECO:0000256" key="11">
    <source>
        <dbReference type="SAM" id="Phobius"/>
    </source>
</evidence>
<comment type="subcellular location">
    <subcellularLocation>
        <location evidence="2">Cell membrane</location>
        <topology evidence="2">Lipid-anchor</topology>
    </subcellularLocation>
</comment>
<feature type="signal peptide" evidence="12">
    <location>
        <begin position="1"/>
        <end position="23"/>
    </location>
</feature>
<dbReference type="InterPro" id="IPR011042">
    <property type="entry name" value="6-blade_b-propeller_TolB-like"/>
</dbReference>
<dbReference type="InterPro" id="IPR011041">
    <property type="entry name" value="Quinoprot_gluc/sorb_DH_b-prop"/>
</dbReference>
<keyword evidence="3" id="KW-1003">Cell membrane</keyword>
<evidence type="ECO:0000256" key="10">
    <source>
        <dbReference type="ARBA" id="ARBA00061483"/>
    </source>
</evidence>
<dbReference type="GO" id="GO:0005886">
    <property type="term" value="C:plasma membrane"/>
    <property type="evidence" value="ECO:0007669"/>
    <property type="project" value="UniProtKB-SubCell"/>
</dbReference>
<keyword evidence="15" id="KW-1185">Reference proteome</keyword>
<evidence type="ECO:0000256" key="9">
    <source>
        <dbReference type="ARBA" id="ARBA00023288"/>
    </source>
</evidence>
<dbReference type="SUPFAM" id="SSF50952">
    <property type="entry name" value="Soluble quinoprotein glucose dehydrogenase"/>
    <property type="match status" value="1"/>
</dbReference>
<sequence length="692" mass="75133">MGGLLNILSLFSLLLLLPLPSYPLPLCTNLRAPISLKGRLAFCPYNDGKVCCDAAEDLQLRKLFDAMNISDSTCSAVVKSIICASCDPFSAELFEVKSSPRSVPVLCNTTASTPISSLSSQTNNSFCSSVWEACKTVSILNSPFAPALQTKAELPQNATLSTLTDLWQSESDFCSAFSGSSDEKSLCFSGKPVSLNKSDTLPPPKGICLEKIDNGSYLNMVAHPDGSNRAFFSSQPGKIWLATIPDQDSGDTLELDESSPFVDLTDQVHLDAAFGMMGMAFHRNYATNGRFFASFNCDKDKSPACAGRCACNSDVSCDPSELSSIDTGKPCRYHVVVAEYSANGSSSSLSTAEKASPVEVRRIFTMGLPFTANHGGQILFGPADGYLYIMMGDGGSKGDPYNFAQNKKSILGKILRVDVDNMPSEQDKVEHNLWGNYTVPQDNPSSEDKQMEPSIWAYGLRNPWRCSFDSERPSYFVCADVGQDQYEEVDIISKGGNYGWRVYEGPVRFEPQKSPGGNTSADSIDPIFPVLGYSHSEINKLGSAAISGGYVYRAQTDPCTYGSYLYGDLYASHIWAASETPQNSGNFTSTDMPFSCAVDSPINCESVPNSDSPALKIIFSFGEDNRKDVYILTQSGVYRVVRPSRCNYACSKEVMTTAKPPQASPSRGYIMAIPHMGLMLLVSAVLFLDLFL</sequence>
<comment type="cofactor">
    <cofactor evidence="1">
        <name>pyrroloquinoline quinone</name>
        <dbReference type="ChEBI" id="CHEBI:58442"/>
    </cofactor>
</comment>
<evidence type="ECO:0000259" key="13">
    <source>
        <dbReference type="Pfam" id="PF07995"/>
    </source>
</evidence>
<dbReference type="AlphaFoldDB" id="A0A2Z7CPU2"/>
<gene>
    <name evidence="14" type="ORF">F511_39286</name>
</gene>
<dbReference type="Pfam" id="PF07995">
    <property type="entry name" value="GSDH"/>
    <property type="match status" value="1"/>
</dbReference>
<keyword evidence="9" id="KW-0449">Lipoprotein</keyword>
<evidence type="ECO:0000256" key="12">
    <source>
        <dbReference type="SAM" id="SignalP"/>
    </source>
</evidence>
<feature type="chain" id="PRO_5016259918" description="Glucose/Sorbosone dehydrogenase domain-containing protein" evidence="12">
    <location>
        <begin position="24"/>
        <end position="692"/>
    </location>
</feature>
<dbReference type="FunFam" id="2.120.10.30:FF:000067">
    <property type="entry name" value="HHIP-like 1"/>
    <property type="match status" value="1"/>
</dbReference>
<feature type="domain" description="Glucose/Sorbosone dehydrogenase" evidence="13">
    <location>
        <begin position="222"/>
        <end position="576"/>
    </location>
</feature>
<evidence type="ECO:0000256" key="4">
    <source>
        <dbReference type="ARBA" id="ARBA00022729"/>
    </source>
</evidence>
<evidence type="ECO:0000313" key="14">
    <source>
        <dbReference type="EMBL" id="KZV46644.1"/>
    </source>
</evidence>
<dbReference type="Gene3D" id="2.120.10.30">
    <property type="entry name" value="TolB, C-terminal domain"/>
    <property type="match status" value="1"/>
</dbReference>
<keyword evidence="7 11" id="KW-0472">Membrane</keyword>
<evidence type="ECO:0000256" key="5">
    <source>
        <dbReference type="ARBA" id="ARBA00022891"/>
    </source>
</evidence>
<dbReference type="OrthoDB" id="10266706at2759"/>
<evidence type="ECO:0000256" key="6">
    <source>
        <dbReference type="ARBA" id="ARBA00023002"/>
    </source>
</evidence>